<comment type="caution">
    <text evidence="2">The sequence shown here is derived from an EMBL/GenBank/DDBJ whole genome shotgun (WGS) entry which is preliminary data.</text>
</comment>
<evidence type="ECO:0000256" key="1">
    <source>
        <dbReference type="SAM" id="Phobius"/>
    </source>
</evidence>
<organism evidence="2 3">
    <name type="scientific">Paraliobacillus ryukyuensis</name>
    <dbReference type="NCBI Taxonomy" id="200904"/>
    <lineage>
        <taxon>Bacteria</taxon>
        <taxon>Bacillati</taxon>
        <taxon>Bacillota</taxon>
        <taxon>Bacilli</taxon>
        <taxon>Bacillales</taxon>
        <taxon>Bacillaceae</taxon>
        <taxon>Paraliobacillus</taxon>
    </lineage>
</organism>
<feature type="transmembrane region" description="Helical" evidence="1">
    <location>
        <begin position="260"/>
        <end position="282"/>
    </location>
</feature>
<dbReference type="AlphaFoldDB" id="A0A366DTU3"/>
<feature type="transmembrane region" description="Helical" evidence="1">
    <location>
        <begin position="84"/>
        <end position="112"/>
    </location>
</feature>
<keyword evidence="1" id="KW-1133">Transmembrane helix</keyword>
<gene>
    <name evidence="2" type="ORF">DES48_11118</name>
</gene>
<accession>A0A366DTU3</accession>
<dbReference type="RefSeq" id="WP_113869875.1">
    <property type="nucleotide sequence ID" value="NZ_BAABQN010000010.1"/>
</dbReference>
<proteinExistence type="predicted"/>
<feature type="transmembrane region" description="Helical" evidence="1">
    <location>
        <begin position="133"/>
        <end position="158"/>
    </location>
</feature>
<evidence type="ECO:0000313" key="3">
    <source>
        <dbReference type="Proteomes" id="UP000252254"/>
    </source>
</evidence>
<feature type="transmembrane region" description="Helical" evidence="1">
    <location>
        <begin position="369"/>
        <end position="387"/>
    </location>
</feature>
<keyword evidence="1" id="KW-0472">Membrane</keyword>
<evidence type="ECO:0008006" key="4">
    <source>
        <dbReference type="Google" id="ProtNLM"/>
    </source>
</evidence>
<protein>
    <recommendedName>
        <fullName evidence="4">ABC-2 type transport system permease protein</fullName>
    </recommendedName>
</protein>
<feature type="transmembrane region" description="Helical" evidence="1">
    <location>
        <begin position="164"/>
        <end position="189"/>
    </location>
</feature>
<dbReference type="STRING" id="200904.GCA_900168775_02726"/>
<feature type="transmembrane region" description="Helical" evidence="1">
    <location>
        <begin position="514"/>
        <end position="533"/>
    </location>
</feature>
<feature type="transmembrane region" description="Helical" evidence="1">
    <location>
        <begin position="450"/>
        <end position="468"/>
    </location>
</feature>
<dbReference type="EMBL" id="QNRI01000011">
    <property type="protein sequence ID" value="RBO93510.1"/>
    <property type="molecule type" value="Genomic_DNA"/>
</dbReference>
<keyword evidence="3" id="KW-1185">Reference proteome</keyword>
<feature type="transmembrane region" description="Helical" evidence="1">
    <location>
        <begin position="57"/>
        <end position="78"/>
    </location>
</feature>
<feature type="transmembrane region" description="Helical" evidence="1">
    <location>
        <begin position="201"/>
        <end position="220"/>
    </location>
</feature>
<feature type="transmembrane region" description="Helical" evidence="1">
    <location>
        <begin position="425"/>
        <end position="444"/>
    </location>
</feature>
<name>A0A366DTU3_9BACI</name>
<feature type="transmembrane region" description="Helical" evidence="1">
    <location>
        <begin position="344"/>
        <end position="363"/>
    </location>
</feature>
<dbReference type="OrthoDB" id="2659138at2"/>
<keyword evidence="1" id="KW-0812">Transmembrane</keyword>
<sequence>MNNHFALKILDRLASLFRLFKVDYATMRAILASKLTMDQRRVPTIFQDTKQKDGNHAFYKSLLLYAFYGLILIPFLIIGDNYLYQMSIVFGITMFILMTSMVADFSSVLLDVRDKAILHTKPIEQKTISAAKMMHVIIYMTHLTVAFILIPFIVAIAVKGIVFSLLFMLEIVFITLFIIVLTALIYIAILRFFDGERLKDIINYVQIFLSVAILVGYQIVVRSFEFVDLEISFGWHWWHLFIPPMWFAAPFELLLQGNQASYIILFSVIAVLVPTLSFILYLKLIPSFEQNLQKMMQSSGPMKVRKHRLQQWIGKIICRSAEERAIFHFSSKLISNEREFKLKVYPSLGFSIVMPFIILFNIIQTDLNAPYAFLTIYFASLMTPNVVHMLKFSDKYRGSWIYKALPLADPSLLYKATLKAFITKLYLPIILVLSVIFLILFGDFSILPDIIAMILVGLMYVVISYRMINNEVYPFSQSFSFSQNTNTAITFLTMFIIGAFAGIHFLISKIPFGIYGYLLVLLIVNWLTWRTVFKNRSQGKERIDEN</sequence>
<reference evidence="2 3" key="1">
    <citation type="submission" date="2018-06" db="EMBL/GenBank/DDBJ databases">
        <title>Genomic Encyclopedia of Type Strains, Phase IV (KMG-IV): sequencing the most valuable type-strain genomes for metagenomic binning, comparative biology and taxonomic classification.</title>
        <authorList>
            <person name="Goeker M."/>
        </authorList>
    </citation>
    <scope>NUCLEOTIDE SEQUENCE [LARGE SCALE GENOMIC DNA]</scope>
    <source>
        <strain evidence="2 3">DSM 15140</strain>
    </source>
</reference>
<evidence type="ECO:0000313" key="2">
    <source>
        <dbReference type="EMBL" id="RBO93510.1"/>
    </source>
</evidence>
<feature type="transmembrane region" description="Helical" evidence="1">
    <location>
        <begin position="489"/>
        <end position="508"/>
    </location>
</feature>
<dbReference type="Proteomes" id="UP000252254">
    <property type="component" value="Unassembled WGS sequence"/>
</dbReference>